<evidence type="ECO:0000313" key="2">
    <source>
        <dbReference type="Proteomes" id="UP000265520"/>
    </source>
</evidence>
<evidence type="ECO:0000313" key="1">
    <source>
        <dbReference type="EMBL" id="MCI70312.1"/>
    </source>
</evidence>
<dbReference type="AlphaFoldDB" id="A0A392UAA1"/>
<proteinExistence type="predicted"/>
<dbReference type="EMBL" id="LXQA010773357">
    <property type="protein sequence ID" value="MCI70312.1"/>
    <property type="molecule type" value="Genomic_DNA"/>
</dbReference>
<accession>A0A392UAA1</accession>
<sequence length="34" mass="3766">MSFGVFLMGFGDEEAELEPEFGVFNWRAVRGVAA</sequence>
<feature type="non-terminal residue" evidence="1">
    <location>
        <position position="34"/>
    </location>
</feature>
<keyword evidence="2" id="KW-1185">Reference proteome</keyword>
<organism evidence="1 2">
    <name type="scientific">Trifolium medium</name>
    <dbReference type="NCBI Taxonomy" id="97028"/>
    <lineage>
        <taxon>Eukaryota</taxon>
        <taxon>Viridiplantae</taxon>
        <taxon>Streptophyta</taxon>
        <taxon>Embryophyta</taxon>
        <taxon>Tracheophyta</taxon>
        <taxon>Spermatophyta</taxon>
        <taxon>Magnoliopsida</taxon>
        <taxon>eudicotyledons</taxon>
        <taxon>Gunneridae</taxon>
        <taxon>Pentapetalae</taxon>
        <taxon>rosids</taxon>
        <taxon>fabids</taxon>
        <taxon>Fabales</taxon>
        <taxon>Fabaceae</taxon>
        <taxon>Papilionoideae</taxon>
        <taxon>50 kb inversion clade</taxon>
        <taxon>NPAAA clade</taxon>
        <taxon>Hologalegina</taxon>
        <taxon>IRL clade</taxon>
        <taxon>Trifolieae</taxon>
        <taxon>Trifolium</taxon>
    </lineage>
</organism>
<protein>
    <submittedName>
        <fullName evidence="1">Uncharacterized protein</fullName>
    </submittedName>
</protein>
<reference evidence="1 2" key="1">
    <citation type="journal article" date="2018" name="Front. Plant Sci.">
        <title>Red Clover (Trifolium pratense) and Zigzag Clover (T. medium) - A Picture of Genomic Similarities and Differences.</title>
        <authorList>
            <person name="Dluhosova J."/>
            <person name="Istvanek J."/>
            <person name="Nedelnik J."/>
            <person name="Repkova J."/>
        </authorList>
    </citation>
    <scope>NUCLEOTIDE SEQUENCE [LARGE SCALE GENOMIC DNA]</scope>
    <source>
        <strain evidence="2">cv. 10/8</strain>
        <tissue evidence="1">Leaf</tissue>
    </source>
</reference>
<comment type="caution">
    <text evidence="1">The sequence shown here is derived from an EMBL/GenBank/DDBJ whole genome shotgun (WGS) entry which is preliminary data.</text>
</comment>
<dbReference type="Proteomes" id="UP000265520">
    <property type="component" value="Unassembled WGS sequence"/>
</dbReference>
<name>A0A392UAA1_9FABA</name>